<feature type="non-terminal residue" evidence="2">
    <location>
        <position position="1"/>
    </location>
</feature>
<feature type="compositionally biased region" description="Polar residues" evidence="1">
    <location>
        <begin position="1"/>
        <end position="17"/>
    </location>
</feature>
<reference evidence="3" key="1">
    <citation type="submission" date="2022-10" db="EMBL/GenBank/DDBJ databases">
        <title>Genome assembly of Pristionchus species.</title>
        <authorList>
            <person name="Yoshida K."/>
            <person name="Sommer R.J."/>
        </authorList>
    </citation>
    <scope>NUCLEOTIDE SEQUENCE [LARGE SCALE GENOMIC DNA]</scope>
    <source>
        <strain evidence="3">RS5460</strain>
    </source>
</reference>
<evidence type="ECO:0000313" key="2">
    <source>
        <dbReference type="EMBL" id="GMR41264.1"/>
    </source>
</evidence>
<proteinExistence type="predicted"/>
<feature type="non-terminal residue" evidence="2">
    <location>
        <position position="78"/>
    </location>
</feature>
<protein>
    <submittedName>
        <fullName evidence="2">Uncharacterized protein</fullName>
    </submittedName>
</protein>
<name>A0AAN4ZKZ3_9BILA</name>
<keyword evidence="3" id="KW-1185">Reference proteome</keyword>
<dbReference type="Proteomes" id="UP001328107">
    <property type="component" value="Unassembled WGS sequence"/>
</dbReference>
<comment type="caution">
    <text evidence="2">The sequence shown here is derived from an EMBL/GenBank/DDBJ whole genome shotgun (WGS) entry which is preliminary data.</text>
</comment>
<feature type="region of interest" description="Disordered" evidence="1">
    <location>
        <begin position="1"/>
        <end position="25"/>
    </location>
</feature>
<accession>A0AAN4ZKZ3</accession>
<gene>
    <name evidence="2" type="ORF">PMAYCL1PPCAC_11459</name>
</gene>
<evidence type="ECO:0000313" key="3">
    <source>
        <dbReference type="Proteomes" id="UP001328107"/>
    </source>
</evidence>
<evidence type="ECO:0000256" key="1">
    <source>
        <dbReference type="SAM" id="MobiDB-lite"/>
    </source>
</evidence>
<dbReference type="AlphaFoldDB" id="A0AAN4ZKZ3"/>
<dbReference type="EMBL" id="BTRK01000003">
    <property type="protein sequence ID" value="GMR41264.1"/>
    <property type="molecule type" value="Genomic_DNA"/>
</dbReference>
<organism evidence="2 3">
    <name type="scientific">Pristionchus mayeri</name>
    <dbReference type="NCBI Taxonomy" id="1317129"/>
    <lineage>
        <taxon>Eukaryota</taxon>
        <taxon>Metazoa</taxon>
        <taxon>Ecdysozoa</taxon>
        <taxon>Nematoda</taxon>
        <taxon>Chromadorea</taxon>
        <taxon>Rhabditida</taxon>
        <taxon>Rhabditina</taxon>
        <taxon>Diplogasteromorpha</taxon>
        <taxon>Diplogasteroidea</taxon>
        <taxon>Neodiplogasteridae</taxon>
        <taxon>Pristionchus</taxon>
    </lineage>
</organism>
<sequence length="78" mass="8300">FIPPTNANNVCDTTSEDGSLGTGEDGGRIANWRFSPNPGPVPTFPIGGTRHHLLSDYNPNAVLSPNGVILRVEWAQEG</sequence>